<dbReference type="GO" id="GO:0016628">
    <property type="term" value="F:oxidoreductase activity, acting on the CH-CH group of donors, NAD or NADP as acceptor"/>
    <property type="evidence" value="ECO:0007669"/>
    <property type="project" value="InterPro"/>
</dbReference>
<dbReference type="Gene3D" id="3.40.50.720">
    <property type="entry name" value="NAD(P)-binding Rossmann-like Domain"/>
    <property type="match status" value="1"/>
</dbReference>
<dbReference type="Pfam" id="PF03721">
    <property type="entry name" value="UDPG_MGDP_dh_N"/>
    <property type="match status" value="1"/>
</dbReference>
<dbReference type="GO" id="GO:0000271">
    <property type="term" value="P:polysaccharide biosynthetic process"/>
    <property type="evidence" value="ECO:0007669"/>
    <property type="project" value="InterPro"/>
</dbReference>
<dbReference type="eggNOG" id="arCOG00252">
    <property type="taxonomic scope" value="Archaea"/>
</dbReference>
<evidence type="ECO:0000256" key="1">
    <source>
        <dbReference type="ARBA" id="ARBA00012935"/>
    </source>
</evidence>
<gene>
    <name evidence="6" type="ORF">N186_08025</name>
</gene>
<dbReference type="EC" id="1.1.1.336" evidence="1"/>
<evidence type="ECO:0000259" key="5">
    <source>
        <dbReference type="Pfam" id="PF03721"/>
    </source>
</evidence>
<dbReference type="GO" id="GO:0089714">
    <property type="term" value="F:UDP-N-acetyl-D-mannosamine dehydrogenase activity"/>
    <property type="evidence" value="ECO:0007669"/>
    <property type="project" value="UniProtKB-EC"/>
</dbReference>
<dbReference type="HOGENOM" id="CLU_2629917_0_0_2"/>
<dbReference type="InterPro" id="IPR036291">
    <property type="entry name" value="NAD(P)-bd_dom_sf"/>
</dbReference>
<comment type="catalytic activity">
    <reaction evidence="4">
        <text>UDP-N-acetyl-alpha-D-mannosamine + 2 NAD(+) + H2O = UDP-N-acetyl-alpha-D-mannosaminouronate + 2 NADH + 3 H(+)</text>
        <dbReference type="Rhea" id="RHEA:25780"/>
        <dbReference type="ChEBI" id="CHEBI:15377"/>
        <dbReference type="ChEBI" id="CHEBI:15378"/>
        <dbReference type="ChEBI" id="CHEBI:57540"/>
        <dbReference type="ChEBI" id="CHEBI:57945"/>
        <dbReference type="ChEBI" id="CHEBI:68623"/>
        <dbReference type="ChEBI" id="CHEBI:70731"/>
        <dbReference type="EC" id="1.1.1.336"/>
    </reaction>
</comment>
<dbReference type="KEGG" id="thb:N186_08025"/>
<reference evidence="6 7" key="1">
    <citation type="journal article" date="2013" name="Genome Announc.">
        <title>Complete Genomic Sequence of 'Thermofilum adornatus' Strain 1910bT, a Hyperthermophilic Anaerobic Organotrophic Crenarchaeon.</title>
        <authorList>
            <person name="Dominova I.N."/>
            <person name="Kublanov I.V."/>
            <person name="Podosokorskaya O.A."/>
            <person name="Derbikova K.S."/>
            <person name="Patrushev M.V."/>
            <person name="Toshchakov S.V."/>
        </authorList>
    </citation>
    <scope>NUCLEOTIDE SEQUENCE [LARGE SCALE GENOMIC DNA]</scope>
    <source>
        <strain evidence="7">1910b</strain>
    </source>
</reference>
<keyword evidence="7" id="KW-1185">Reference proteome</keyword>
<evidence type="ECO:0000256" key="3">
    <source>
        <dbReference type="ARBA" id="ARBA00030172"/>
    </source>
</evidence>
<dbReference type="PATRIC" id="fig|1365176.7.peg.1586"/>
<evidence type="ECO:0000313" key="7">
    <source>
        <dbReference type="Proteomes" id="UP000015543"/>
    </source>
</evidence>
<accession>S5ZFK6</accession>
<dbReference type="AlphaFoldDB" id="S5ZFK6"/>
<dbReference type="InterPro" id="IPR001732">
    <property type="entry name" value="UDP-Glc/GDP-Man_DH_N"/>
</dbReference>
<name>S5ZFK6_9CREN</name>
<evidence type="ECO:0000256" key="2">
    <source>
        <dbReference type="ARBA" id="ARBA00016796"/>
    </source>
</evidence>
<dbReference type="PANTHER" id="PTHR43491">
    <property type="entry name" value="UDP-N-ACETYL-D-MANNOSAMINE DEHYDROGENASE"/>
    <property type="match status" value="1"/>
</dbReference>
<evidence type="ECO:0000256" key="4">
    <source>
        <dbReference type="ARBA" id="ARBA00049130"/>
    </source>
</evidence>
<dbReference type="SUPFAM" id="SSF51735">
    <property type="entry name" value="NAD(P)-binding Rossmann-fold domains"/>
    <property type="match status" value="1"/>
</dbReference>
<dbReference type="PANTHER" id="PTHR43491:SF1">
    <property type="entry name" value="UDP-N-ACETYL-D-MANNOSAMINE DEHYDROGENASE"/>
    <property type="match status" value="1"/>
</dbReference>
<proteinExistence type="predicted"/>
<evidence type="ECO:0000313" key="6">
    <source>
        <dbReference type="EMBL" id="AGT35943.1"/>
    </source>
</evidence>
<dbReference type="Proteomes" id="UP000015543">
    <property type="component" value="Chromosome"/>
</dbReference>
<organism evidence="6 7">
    <name type="scientific">Thermofilum adornatum</name>
    <dbReference type="NCBI Taxonomy" id="1365176"/>
    <lineage>
        <taxon>Archaea</taxon>
        <taxon>Thermoproteota</taxon>
        <taxon>Thermoprotei</taxon>
        <taxon>Thermofilales</taxon>
        <taxon>Thermofilaceae</taxon>
        <taxon>Thermofilum</taxon>
    </lineage>
</organism>
<dbReference type="EMBL" id="CP006646">
    <property type="protein sequence ID" value="AGT35943.1"/>
    <property type="molecule type" value="Genomic_DNA"/>
</dbReference>
<protein>
    <recommendedName>
        <fullName evidence="2">UDP-N-acetyl-D-mannosamine dehydrogenase</fullName>
        <ecNumber evidence="1">1.1.1.336</ecNumber>
    </recommendedName>
    <alternativeName>
        <fullName evidence="3">UDP-ManNAc 6-dehydrogenase</fullName>
    </alternativeName>
</protein>
<dbReference type="GO" id="GO:0051287">
    <property type="term" value="F:NAD binding"/>
    <property type="evidence" value="ECO:0007669"/>
    <property type="project" value="InterPro"/>
</dbReference>
<sequence length="77" mass="8191">MSEIMLTPNRICVIGLGYVGLPTAVVFAGKGYEVVGVDVDAKKVEAVNDGRCYLREPGLDVLLCDSVSKGFLRTSAL</sequence>
<feature type="domain" description="UDP-glucose/GDP-mannose dehydrogenase N-terminal" evidence="5">
    <location>
        <begin position="10"/>
        <end position="70"/>
    </location>
</feature>
<dbReference type="InterPro" id="IPR028359">
    <property type="entry name" value="UDP_ManNAc/GlcNAc_DH"/>
</dbReference>